<evidence type="ECO:0000313" key="1">
    <source>
        <dbReference type="EnsemblMetazoa" id="AMAM016059-PA"/>
    </source>
</evidence>
<dbReference type="Proteomes" id="UP000075901">
    <property type="component" value="Unassembled WGS sequence"/>
</dbReference>
<proteinExistence type="predicted"/>
<reference evidence="2" key="1">
    <citation type="submission" date="2013-09" db="EMBL/GenBank/DDBJ databases">
        <title>The Genome Sequence of Anopheles maculatus species B.</title>
        <authorList>
            <consortium name="The Broad Institute Genomics Platform"/>
            <person name="Neafsey D.E."/>
            <person name="Besansky N."/>
            <person name="Howell P."/>
            <person name="Walton C."/>
            <person name="Young S.K."/>
            <person name="Zeng Q."/>
            <person name="Gargeya S."/>
            <person name="Fitzgerald M."/>
            <person name="Haas B."/>
            <person name="Abouelleil A."/>
            <person name="Allen A.W."/>
            <person name="Alvarado L."/>
            <person name="Arachchi H.M."/>
            <person name="Berlin A.M."/>
            <person name="Chapman S.B."/>
            <person name="Gainer-Dewar J."/>
            <person name="Goldberg J."/>
            <person name="Griggs A."/>
            <person name="Gujja S."/>
            <person name="Hansen M."/>
            <person name="Howarth C."/>
            <person name="Imamovic A."/>
            <person name="Ireland A."/>
            <person name="Larimer J."/>
            <person name="McCowan C."/>
            <person name="Murphy C."/>
            <person name="Pearson M."/>
            <person name="Poon T.W."/>
            <person name="Priest M."/>
            <person name="Roberts A."/>
            <person name="Saif S."/>
            <person name="Shea T."/>
            <person name="Sisk P."/>
            <person name="Sykes S."/>
            <person name="Wortman J."/>
            <person name="Nusbaum C."/>
            <person name="Birren B."/>
        </authorList>
    </citation>
    <scope>NUCLEOTIDE SEQUENCE [LARGE SCALE GENOMIC DNA]</scope>
    <source>
        <strain evidence="2">maculatus3</strain>
    </source>
</reference>
<organism evidence="1 2">
    <name type="scientific">Anopheles maculatus</name>
    <dbReference type="NCBI Taxonomy" id="74869"/>
    <lineage>
        <taxon>Eukaryota</taxon>
        <taxon>Metazoa</taxon>
        <taxon>Ecdysozoa</taxon>
        <taxon>Arthropoda</taxon>
        <taxon>Hexapoda</taxon>
        <taxon>Insecta</taxon>
        <taxon>Pterygota</taxon>
        <taxon>Neoptera</taxon>
        <taxon>Endopterygota</taxon>
        <taxon>Diptera</taxon>
        <taxon>Nematocera</taxon>
        <taxon>Culicoidea</taxon>
        <taxon>Culicidae</taxon>
        <taxon>Anophelinae</taxon>
        <taxon>Anopheles</taxon>
        <taxon>Anopheles maculatus group</taxon>
    </lineage>
</organism>
<sequence length="249" mass="27289">MLSLQPNPDQLHPLRMLQRNKSVARARSNAVSLRSTLEQDSSSFGGLVTLNGGDTVKLHCSPDQYSLIVELRRLRTNRTSEQRLHDLPQATGCLQTIGAYALNQTTLLVLLRHKHSGVATTNTLYQYDVVRGHLTPVKIPSPGPTCQHARLLQPTHGEIMLATAGCFDSVVSSGLKIYQLSNDGMSPFGLRHFQTIDLVSAVSAMGSTADGNVLLIKDDTNLWHRYAYSSVQVGVMVCIKQIGFLPSKK</sequence>
<name>A0A182SYL6_9DIPT</name>
<reference evidence="1" key="2">
    <citation type="submission" date="2020-05" db="UniProtKB">
        <authorList>
            <consortium name="EnsemblMetazoa"/>
        </authorList>
    </citation>
    <scope>IDENTIFICATION</scope>
    <source>
        <strain evidence="1">maculatus3</strain>
    </source>
</reference>
<dbReference type="EnsemblMetazoa" id="AMAM016059-RA">
    <property type="protein sequence ID" value="AMAM016059-PA"/>
    <property type="gene ID" value="AMAM016059"/>
</dbReference>
<accession>A0A182SYL6</accession>
<keyword evidence="2" id="KW-1185">Reference proteome</keyword>
<protein>
    <recommendedName>
        <fullName evidence="3">Cleavage/polyadenylation specificity factor A subunit N-terminal domain-containing protein</fullName>
    </recommendedName>
</protein>
<evidence type="ECO:0000313" key="2">
    <source>
        <dbReference type="Proteomes" id="UP000075901"/>
    </source>
</evidence>
<dbReference type="VEuPathDB" id="VectorBase:AMAM016059"/>
<evidence type="ECO:0008006" key="3">
    <source>
        <dbReference type="Google" id="ProtNLM"/>
    </source>
</evidence>
<dbReference type="AlphaFoldDB" id="A0A182SYL6"/>